<keyword evidence="6 8" id="KW-0472">Membrane</keyword>
<evidence type="ECO:0000256" key="2">
    <source>
        <dbReference type="ARBA" id="ARBA00005236"/>
    </source>
</evidence>
<evidence type="ECO:0000256" key="7">
    <source>
        <dbReference type="SAM" id="MobiDB-lite"/>
    </source>
</evidence>
<dbReference type="Proteomes" id="UP000293623">
    <property type="component" value="Unassembled WGS sequence"/>
</dbReference>
<gene>
    <name evidence="11" type="ORF">ETX26_07980</name>
</gene>
<feature type="domain" description="MacB-like periplasmic core" evidence="10">
    <location>
        <begin position="460"/>
        <end position="641"/>
    </location>
</feature>
<dbReference type="InterPro" id="IPR051447">
    <property type="entry name" value="Lipoprotein-release_system"/>
</dbReference>
<evidence type="ECO:0000256" key="8">
    <source>
        <dbReference type="SAM" id="Phobius"/>
    </source>
</evidence>
<name>A0A4Q2KPW1_9SPHN</name>
<feature type="domain" description="ABC3 transporter permease C-terminal" evidence="9">
    <location>
        <begin position="297"/>
        <end position="411"/>
    </location>
</feature>
<feature type="transmembrane region" description="Helical" evidence="8">
    <location>
        <begin position="776"/>
        <end position="794"/>
    </location>
</feature>
<dbReference type="PANTHER" id="PTHR30489">
    <property type="entry name" value="LIPOPROTEIN-RELEASING SYSTEM TRANSMEMBRANE PROTEIN LOLE"/>
    <property type="match status" value="1"/>
</dbReference>
<feature type="transmembrane region" description="Helical" evidence="8">
    <location>
        <begin position="293"/>
        <end position="310"/>
    </location>
</feature>
<keyword evidence="12" id="KW-1185">Reference proteome</keyword>
<feature type="transmembrane region" description="Helical" evidence="8">
    <location>
        <begin position="457"/>
        <end position="481"/>
    </location>
</feature>
<feature type="domain" description="MacB-like periplasmic core" evidence="10">
    <location>
        <begin position="50"/>
        <end position="258"/>
    </location>
</feature>
<dbReference type="Pfam" id="PF12704">
    <property type="entry name" value="MacB_PCD"/>
    <property type="match status" value="2"/>
</dbReference>
<dbReference type="EMBL" id="SDPV01000001">
    <property type="protein sequence ID" value="RXZ66597.1"/>
    <property type="molecule type" value="Genomic_DNA"/>
</dbReference>
<keyword evidence="3" id="KW-1003">Cell membrane</keyword>
<dbReference type="InterPro" id="IPR025857">
    <property type="entry name" value="MacB_PCD"/>
</dbReference>
<evidence type="ECO:0000256" key="1">
    <source>
        <dbReference type="ARBA" id="ARBA00004651"/>
    </source>
</evidence>
<evidence type="ECO:0000256" key="3">
    <source>
        <dbReference type="ARBA" id="ARBA00022475"/>
    </source>
</evidence>
<proteinExistence type="inferred from homology"/>
<dbReference type="InterPro" id="IPR003838">
    <property type="entry name" value="ABC3_permease_C"/>
</dbReference>
<keyword evidence="4 8" id="KW-0812">Transmembrane</keyword>
<evidence type="ECO:0000259" key="9">
    <source>
        <dbReference type="Pfam" id="PF02687"/>
    </source>
</evidence>
<evidence type="ECO:0000313" key="11">
    <source>
        <dbReference type="EMBL" id="RXZ66597.1"/>
    </source>
</evidence>
<organism evidence="11 12">
    <name type="scientific">Pelagerythrobacter rhizovicinus</name>
    <dbReference type="NCBI Taxonomy" id="2268576"/>
    <lineage>
        <taxon>Bacteria</taxon>
        <taxon>Pseudomonadati</taxon>
        <taxon>Pseudomonadota</taxon>
        <taxon>Alphaproteobacteria</taxon>
        <taxon>Sphingomonadales</taxon>
        <taxon>Erythrobacteraceae</taxon>
        <taxon>Pelagerythrobacter</taxon>
    </lineage>
</organism>
<reference evidence="11 12" key="1">
    <citation type="submission" date="2019-01" db="EMBL/GenBank/DDBJ databases">
        <title>Altererythrobacter rhizovicinus sp. nov., isolated from the rhizosphere soil of Haloxylon ammodendron.</title>
        <authorList>
            <person name="Li H.-P."/>
            <person name="Gou J.-Y."/>
            <person name="Yao D."/>
            <person name="Han Q.-Q."/>
            <person name="Shao K.-Z."/>
            <person name="Zhao Q."/>
            <person name="Zhang J.-L."/>
        </authorList>
    </citation>
    <scope>NUCLEOTIDE SEQUENCE [LARGE SCALE GENOMIC DNA]</scope>
    <source>
        <strain evidence="11 12">AY-3R</strain>
    </source>
</reference>
<dbReference type="AlphaFoldDB" id="A0A4Q2KPW1"/>
<comment type="subcellular location">
    <subcellularLocation>
        <location evidence="1">Cell membrane</location>
        <topology evidence="1">Multi-pass membrane protein</topology>
    </subcellularLocation>
</comment>
<dbReference type="Pfam" id="PF02687">
    <property type="entry name" value="FtsX"/>
    <property type="match status" value="2"/>
</dbReference>
<feature type="transmembrane region" description="Helical" evidence="8">
    <location>
        <begin position="684"/>
        <end position="705"/>
    </location>
</feature>
<feature type="transmembrane region" description="Helical" evidence="8">
    <location>
        <begin position="43"/>
        <end position="64"/>
    </location>
</feature>
<dbReference type="OrthoDB" id="5137249at2"/>
<comment type="caution">
    <text evidence="11">The sequence shown here is derived from an EMBL/GenBank/DDBJ whole genome shotgun (WGS) entry which is preliminary data.</text>
</comment>
<feature type="transmembrane region" description="Helical" evidence="8">
    <location>
        <begin position="726"/>
        <end position="756"/>
    </location>
</feature>
<comment type="similarity">
    <text evidence="2">Belongs to the ABC-4 integral membrane protein family. LolC/E subfamily.</text>
</comment>
<protein>
    <submittedName>
        <fullName evidence="11">FtsX-like permease family protein</fullName>
    </submittedName>
</protein>
<evidence type="ECO:0000313" key="12">
    <source>
        <dbReference type="Proteomes" id="UP000293623"/>
    </source>
</evidence>
<dbReference type="GO" id="GO:0044874">
    <property type="term" value="P:lipoprotein localization to outer membrane"/>
    <property type="evidence" value="ECO:0007669"/>
    <property type="project" value="TreeGrafter"/>
</dbReference>
<dbReference type="PANTHER" id="PTHR30489:SF0">
    <property type="entry name" value="LIPOPROTEIN-RELEASING SYSTEM TRANSMEMBRANE PROTEIN LOLE"/>
    <property type="match status" value="1"/>
</dbReference>
<feature type="compositionally biased region" description="Basic residues" evidence="7">
    <location>
        <begin position="1"/>
        <end position="18"/>
    </location>
</feature>
<feature type="domain" description="ABC3 transporter permease C-terminal" evidence="9">
    <location>
        <begin position="685"/>
        <end position="793"/>
    </location>
</feature>
<feature type="transmembrane region" description="Helical" evidence="8">
    <location>
        <begin position="385"/>
        <end position="409"/>
    </location>
</feature>
<evidence type="ECO:0000259" key="10">
    <source>
        <dbReference type="Pfam" id="PF12704"/>
    </source>
</evidence>
<evidence type="ECO:0000256" key="5">
    <source>
        <dbReference type="ARBA" id="ARBA00022989"/>
    </source>
</evidence>
<accession>A0A4Q2KPW1</accession>
<evidence type="ECO:0000256" key="4">
    <source>
        <dbReference type="ARBA" id="ARBA00022692"/>
    </source>
</evidence>
<feature type="region of interest" description="Disordered" evidence="7">
    <location>
        <begin position="1"/>
        <end position="21"/>
    </location>
</feature>
<keyword evidence="5 8" id="KW-1133">Transmembrane helix</keyword>
<dbReference type="GO" id="GO:0098797">
    <property type="term" value="C:plasma membrane protein complex"/>
    <property type="evidence" value="ECO:0007669"/>
    <property type="project" value="TreeGrafter"/>
</dbReference>
<feature type="transmembrane region" description="Helical" evidence="8">
    <location>
        <begin position="341"/>
        <end position="365"/>
    </location>
</feature>
<evidence type="ECO:0000256" key="6">
    <source>
        <dbReference type="ARBA" id="ARBA00023136"/>
    </source>
</evidence>
<sequence length="811" mass="87091">MATFARSRRTRPGSTRRRLSGDATVSPLDRKLLRDLWRIKGQAAAIGAVIAVGVLLLVMMTGLVTSLDETRQAYYERYRLADVFAPVTRAPDSVIDELAALPGVAAAEGRVAGYALVDLEGVDLPIQARVVSLPDFEAPRLNDVFLTGGRSLDPANPDEILLLKGFADARDIRPGESLDVTIRGAQRAFRVVGLVQAPEFLYVTAPGELAPDDARYAVIWMSRATAGAAYDMEGAFNEALISLARDASEPAVLEAVDRVVEPYGGLGAYGLEDHLSDRYVSEEINGLRGTSTIVPPLFLAVAAFLLYIVVSRMVQAEREQIGLMKAFGYTNLEVGAHYFKLILFIAIGGAIVGCLAGIAAGRGMVVLYLQYYKFPFLLFELRPSSFILGFLVSVCAASAGGLLVLRGVFALTPAVAMRPPAPADYSRTGRVGQAIARLLDQPSRMVMRRVTRQPLRMGGAVLGIAAGMALAAAMTSVMSGFGRTMDLNFNVIDRSDLTVSFTDPKSDKTILELQRIPGVIEVEPVRNVSVVLRNGLMTHRGAVGGRVMNPRLNRAVTRDLEGIEMRKEGVILANSLADKLEIAPGEVLTVEVREGRQPVLHLPVIGTTESLLGSPAYMEIDALNRALREPNRVSGASLRIDSARSDAIYRELKDMPAVAAVSLKEDARASLQELMDSGAGAMRYVMAGIAFIITFGIVYNSARIAQAERERDLASLRVLGFSKGEAAFVLLGELAVVMFVALPVGALLGYALSFGIAAGFSSDLYQIPATFGRADFGTAVLAVLGASIASGWLVKRDVDRLELVSALKTRE</sequence>